<dbReference type="Proteomes" id="UP001150569">
    <property type="component" value="Unassembled WGS sequence"/>
</dbReference>
<dbReference type="EMBL" id="JANBPT010000329">
    <property type="protein sequence ID" value="KAJ1923512.1"/>
    <property type="molecule type" value="Genomic_DNA"/>
</dbReference>
<organism evidence="2 3">
    <name type="scientific">Tieghemiomyces parasiticus</name>
    <dbReference type="NCBI Taxonomy" id="78921"/>
    <lineage>
        <taxon>Eukaryota</taxon>
        <taxon>Fungi</taxon>
        <taxon>Fungi incertae sedis</taxon>
        <taxon>Zoopagomycota</taxon>
        <taxon>Kickxellomycotina</taxon>
        <taxon>Dimargaritomycetes</taxon>
        <taxon>Dimargaritales</taxon>
        <taxon>Dimargaritaceae</taxon>
        <taxon>Tieghemiomyces</taxon>
    </lineage>
</organism>
<accession>A0A9W8A8E4</accession>
<reference evidence="2" key="1">
    <citation type="submission" date="2022-07" db="EMBL/GenBank/DDBJ databases">
        <title>Phylogenomic reconstructions and comparative analyses of Kickxellomycotina fungi.</title>
        <authorList>
            <person name="Reynolds N.K."/>
            <person name="Stajich J.E."/>
            <person name="Barry K."/>
            <person name="Grigoriev I.V."/>
            <person name="Crous P."/>
            <person name="Smith M.E."/>
        </authorList>
    </citation>
    <scope>NUCLEOTIDE SEQUENCE</scope>
    <source>
        <strain evidence="2">RSA 861</strain>
    </source>
</reference>
<sequence>MQLVYYFSLGIVMVLAPALSATSLTPRFDPLVFLTKLRMDTLSIDENLNLGDFKEVNKICKGYQVQDLLLKAEFMKKTNVDLTPAFMVPYLRCNAPHPLLTDMANEIMAKDTQPDVQEALIAQAEYSQHQEYQLGQIPSPTDKVDEIGYFKSFKERLLSVKPSY</sequence>
<evidence type="ECO:0000256" key="1">
    <source>
        <dbReference type="SAM" id="SignalP"/>
    </source>
</evidence>
<feature type="signal peptide" evidence="1">
    <location>
        <begin position="1"/>
        <end position="21"/>
    </location>
</feature>
<gene>
    <name evidence="2" type="ORF">IWQ60_005837</name>
</gene>
<keyword evidence="3" id="KW-1185">Reference proteome</keyword>
<evidence type="ECO:0000313" key="3">
    <source>
        <dbReference type="Proteomes" id="UP001150569"/>
    </source>
</evidence>
<evidence type="ECO:0000313" key="2">
    <source>
        <dbReference type="EMBL" id="KAJ1923512.1"/>
    </source>
</evidence>
<proteinExistence type="predicted"/>
<keyword evidence="1" id="KW-0732">Signal</keyword>
<comment type="caution">
    <text evidence="2">The sequence shown here is derived from an EMBL/GenBank/DDBJ whole genome shotgun (WGS) entry which is preliminary data.</text>
</comment>
<feature type="chain" id="PRO_5040854117" evidence="1">
    <location>
        <begin position="22"/>
        <end position="164"/>
    </location>
</feature>
<name>A0A9W8A8E4_9FUNG</name>
<protein>
    <submittedName>
        <fullName evidence="2">Uncharacterized protein</fullName>
    </submittedName>
</protein>
<dbReference type="AlphaFoldDB" id="A0A9W8A8E4"/>